<gene>
    <name evidence="7" type="primary">mltG</name>
    <name evidence="8" type="ORF">COX04_00935</name>
</gene>
<dbReference type="AlphaFoldDB" id="A0A2H0BHL2"/>
<dbReference type="PANTHER" id="PTHR30518:SF2">
    <property type="entry name" value="ENDOLYTIC MUREIN TRANSGLYCOSYLASE"/>
    <property type="match status" value="1"/>
</dbReference>
<sequence length="306" mass="34272">MKKISIFIFLVVLVLGLAGLWFYQNAKPVATALNFKNFLIVRGTSAGQIGTNLQKEGLIKSAVAFKLYVRLTGLSQKILAGEYVLSSNLSLFRITDQLLQGPKEIWVTIPEGLRREEIARKFAASLNKDETFIQDFLTVSKDKEGFLFPETYLFPKEATAQKIVEKMLATFDTKAGLALTKENIILASLVERETKTAEERLIVAGILQNRIKIGMALQVDATIQFIKGNWQPIALDDRKIKSPYNTYLNRGLPPGPICNPGLSSLKAALDPSETEYLYYLHDSDGVIHYAKTLEEHNRNINKYIGT</sequence>
<dbReference type="GO" id="GO:0009252">
    <property type="term" value="P:peptidoglycan biosynthetic process"/>
    <property type="evidence" value="ECO:0007669"/>
    <property type="project" value="UniProtKB-UniRule"/>
</dbReference>
<evidence type="ECO:0000256" key="4">
    <source>
        <dbReference type="ARBA" id="ARBA00023136"/>
    </source>
</evidence>
<dbReference type="GO" id="GO:0005886">
    <property type="term" value="C:plasma membrane"/>
    <property type="evidence" value="ECO:0007669"/>
    <property type="project" value="UniProtKB-UniRule"/>
</dbReference>
<dbReference type="GO" id="GO:0008932">
    <property type="term" value="F:lytic endotransglycosylase activity"/>
    <property type="evidence" value="ECO:0007669"/>
    <property type="project" value="UniProtKB-UniRule"/>
</dbReference>
<protein>
    <recommendedName>
        <fullName evidence="7">Endolytic murein transglycosylase</fullName>
        <ecNumber evidence="7">4.2.2.29</ecNumber>
    </recommendedName>
    <alternativeName>
        <fullName evidence="7">Peptidoglycan lytic transglycosylase</fullName>
    </alternativeName>
    <alternativeName>
        <fullName evidence="7">Peptidoglycan polymerization terminase</fullName>
    </alternativeName>
</protein>
<keyword evidence="6 7" id="KW-0961">Cell wall biogenesis/degradation</keyword>
<feature type="site" description="Important for catalytic activity" evidence="7">
    <location>
        <position position="193"/>
    </location>
</feature>
<dbReference type="EMBL" id="PCSV01000024">
    <property type="protein sequence ID" value="PIP57166.1"/>
    <property type="molecule type" value="Genomic_DNA"/>
</dbReference>
<dbReference type="CDD" id="cd08010">
    <property type="entry name" value="MltG_like"/>
    <property type="match status" value="1"/>
</dbReference>
<dbReference type="Pfam" id="PF02618">
    <property type="entry name" value="YceG"/>
    <property type="match status" value="1"/>
</dbReference>
<evidence type="ECO:0000256" key="6">
    <source>
        <dbReference type="ARBA" id="ARBA00023316"/>
    </source>
</evidence>
<evidence type="ECO:0000256" key="1">
    <source>
        <dbReference type="ARBA" id="ARBA00022475"/>
    </source>
</evidence>
<evidence type="ECO:0000313" key="9">
    <source>
        <dbReference type="Proteomes" id="UP000230759"/>
    </source>
</evidence>
<accession>A0A2H0BHL2</accession>
<keyword evidence="1 7" id="KW-1003">Cell membrane</keyword>
<comment type="similarity">
    <text evidence="7">Belongs to the transglycosylase MltG family.</text>
</comment>
<comment type="function">
    <text evidence="7">Functions as a peptidoglycan terminase that cleaves nascent peptidoglycan strands endolytically to terminate their elongation.</text>
</comment>
<dbReference type="NCBIfam" id="TIGR00247">
    <property type="entry name" value="endolytic transglycosylase MltG"/>
    <property type="match status" value="1"/>
</dbReference>
<dbReference type="GO" id="GO:0071555">
    <property type="term" value="P:cell wall organization"/>
    <property type="evidence" value="ECO:0007669"/>
    <property type="project" value="UniProtKB-KW"/>
</dbReference>
<keyword evidence="4 7" id="KW-0472">Membrane</keyword>
<dbReference type="EC" id="4.2.2.29" evidence="7"/>
<name>A0A2H0BHL2_9BACT</name>
<evidence type="ECO:0000256" key="5">
    <source>
        <dbReference type="ARBA" id="ARBA00023239"/>
    </source>
</evidence>
<dbReference type="Proteomes" id="UP000230759">
    <property type="component" value="Unassembled WGS sequence"/>
</dbReference>
<reference evidence="8 9" key="1">
    <citation type="submission" date="2017-09" db="EMBL/GenBank/DDBJ databases">
        <title>Depth-based differentiation of microbial function through sediment-hosted aquifers and enrichment of novel symbionts in the deep terrestrial subsurface.</title>
        <authorList>
            <person name="Probst A.J."/>
            <person name="Ladd B."/>
            <person name="Jarett J.K."/>
            <person name="Geller-Mcgrath D.E."/>
            <person name="Sieber C.M."/>
            <person name="Emerson J.B."/>
            <person name="Anantharaman K."/>
            <person name="Thomas B.C."/>
            <person name="Malmstrom R."/>
            <person name="Stieglmeier M."/>
            <person name="Klingl A."/>
            <person name="Woyke T."/>
            <person name="Ryan C.M."/>
            <person name="Banfield J.F."/>
        </authorList>
    </citation>
    <scope>NUCLEOTIDE SEQUENCE [LARGE SCALE GENOMIC DNA]</scope>
    <source>
        <strain evidence="8">CG22_combo_CG10-13_8_21_14_all_45_10</strain>
    </source>
</reference>
<dbReference type="InterPro" id="IPR003770">
    <property type="entry name" value="MLTG-like"/>
</dbReference>
<dbReference type="PANTHER" id="PTHR30518">
    <property type="entry name" value="ENDOLYTIC MUREIN TRANSGLYCOSYLASE"/>
    <property type="match status" value="1"/>
</dbReference>
<keyword evidence="3 7" id="KW-1133">Transmembrane helix</keyword>
<dbReference type="Gene3D" id="3.30.160.60">
    <property type="entry name" value="Classic Zinc Finger"/>
    <property type="match status" value="1"/>
</dbReference>
<evidence type="ECO:0000256" key="3">
    <source>
        <dbReference type="ARBA" id="ARBA00022989"/>
    </source>
</evidence>
<comment type="caution">
    <text evidence="8">The sequence shown here is derived from an EMBL/GenBank/DDBJ whole genome shotgun (WGS) entry which is preliminary data.</text>
</comment>
<evidence type="ECO:0000256" key="2">
    <source>
        <dbReference type="ARBA" id="ARBA00022692"/>
    </source>
</evidence>
<dbReference type="Gene3D" id="3.30.1490.480">
    <property type="entry name" value="Endolytic murein transglycosylase"/>
    <property type="match status" value="1"/>
</dbReference>
<evidence type="ECO:0000256" key="7">
    <source>
        <dbReference type="HAMAP-Rule" id="MF_02065"/>
    </source>
</evidence>
<organism evidence="8 9">
    <name type="scientific">Candidatus Woesebacteria bacterium CG22_combo_CG10-13_8_21_14_all_45_10</name>
    <dbReference type="NCBI Taxonomy" id="1975060"/>
    <lineage>
        <taxon>Bacteria</taxon>
        <taxon>Candidatus Woeseibacteriota</taxon>
    </lineage>
</organism>
<dbReference type="HAMAP" id="MF_02065">
    <property type="entry name" value="MltG"/>
    <property type="match status" value="1"/>
</dbReference>
<comment type="catalytic activity">
    <reaction evidence="7">
        <text>a peptidoglycan chain = a peptidoglycan chain with N-acetyl-1,6-anhydromuramyl-[peptide] at the reducing end + a peptidoglycan chain with N-acetylglucosamine at the non-reducing end.</text>
        <dbReference type="EC" id="4.2.2.29"/>
    </reaction>
</comment>
<keyword evidence="2 7" id="KW-0812">Transmembrane</keyword>
<proteinExistence type="inferred from homology"/>
<keyword evidence="5 7" id="KW-0456">Lyase</keyword>
<evidence type="ECO:0000313" key="8">
    <source>
        <dbReference type="EMBL" id="PIP57166.1"/>
    </source>
</evidence>